<gene>
    <name evidence="2" type="ORF">F8M41_011488</name>
</gene>
<dbReference type="Proteomes" id="UP000439903">
    <property type="component" value="Unassembled WGS sequence"/>
</dbReference>
<dbReference type="OrthoDB" id="2325291at2759"/>
<feature type="domain" description="F-box" evidence="1">
    <location>
        <begin position="61"/>
        <end position="94"/>
    </location>
</feature>
<dbReference type="SUPFAM" id="SSF81383">
    <property type="entry name" value="F-box domain"/>
    <property type="match status" value="1"/>
</dbReference>
<dbReference type="Pfam" id="PF00646">
    <property type="entry name" value="F-box"/>
    <property type="match status" value="1"/>
</dbReference>
<organism evidence="2 3">
    <name type="scientific">Gigaspora margarita</name>
    <dbReference type="NCBI Taxonomy" id="4874"/>
    <lineage>
        <taxon>Eukaryota</taxon>
        <taxon>Fungi</taxon>
        <taxon>Fungi incertae sedis</taxon>
        <taxon>Mucoromycota</taxon>
        <taxon>Glomeromycotina</taxon>
        <taxon>Glomeromycetes</taxon>
        <taxon>Diversisporales</taxon>
        <taxon>Gigasporaceae</taxon>
        <taxon>Gigaspora</taxon>
    </lineage>
</organism>
<evidence type="ECO:0000313" key="3">
    <source>
        <dbReference type="Proteomes" id="UP000439903"/>
    </source>
</evidence>
<keyword evidence="3" id="KW-1185">Reference proteome</keyword>
<dbReference type="AlphaFoldDB" id="A0A8H4A2G5"/>
<dbReference type="InterPro" id="IPR032675">
    <property type="entry name" value="LRR_dom_sf"/>
</dbReference>
<dbReference type="Gene3D" id="3.80.10.10">
    <property type="entry name" value="Ribonuclease Inhibitor"/>
    <property type="match status" value="1"/>
</dbReference>
<protein>
    <recommendedName>
        <fullName evidence="1">F-box domain-containing protein</fullName>
    </recommendedName>
</protein>
<dbReference type="CDD" id="cd09917">
    <property type="entry name" value="F-box_SF"/>
    <property type="match status" value="1"/>
</dbReference>
<dbReference type="InterPro" id="IPR036047">
    <property type="entry name" value="F-box-like_dom_sf"/>
</dbReference>
<dbReference type="EMBL" id="WTPW01002351">
    <property type="protein sequence ID" value="KAF0385372.1"/>
    <property type="molecule type" value="Genomic_DNA"/>
</dbReference>
<accession>A0A8H4A2G5</accession>
<name>A0A8H4A2G5_GIGMA</name>
<comment type="caution">
    <text evidence="2">The sequence shown here is derived from an EMBL/GenBank/DDBJ whole genome shotgun (WGS) entry which is preliminary data.</text>
</comment>
<reference evidence="2 3" key="1">
    <citation type="journal article" date="2019" name="Environ. Microbiol.">
        <title>At the nexus of three kingdoms: the genome of the mycorrhizal fungus Gigaspora margarita provides insights into plant, endobacterial and fungal interactions.</title>
        <authorList>
            <person name="Venice F."/>
            <person name="Ghignone S."/>
            <person name="Salvioli di Fossalunga A."/>
            <person name="Amselem J."/>
            <person name="Novero M."/>
            <person name="Xianan X."/>
            <person name="Sedzielewska Toro K."/>
            <person name="Morin E."/>
            <person name="Lipzen A."/>
            <person name="Grigoriev I.V."/>
            <person name="Henrissat B."/>
            <person name="Martin F.M."/>
            <person name="Bonfante P."/>
        </authorList>
    </citation>
    <scope>NUCLEOTIDE SEQUENCE [LARGE SCALE GENOMIC DNA]</scope>
    <source>
        <strain evidence="2 3">BEG34</strain>
    </source>
</reference>
<evidence type="ECO:0000313" key="2">
    <source>
        <dbReference type="EMBL" id="KAF0385372.1"/>
    </source>
</evidence>
<evidence type="ECO:0000259" key="1">
    <source>
        <dbReference type="Pfam" id="PF00646"/>
    </source>
</evidence>
<sequence>MRMSLRIQGKSPIPIDFANVPSSKTIQPKAISTISNISNSQDVRRSDRLRDKHKLVEKERIPQLPDDIIRNVFEFVAFQCRFVCLLVSRRWCRLMIPIIWRTPFATKYIKYPWTGGKFWLSDIIATYISCLDPQSKFFLRQHGIKIPHSKKPLFQYQKFLYEFHLPQLEKVVINWYSNSQNIDQDLKYLCWHWREPNDQRTKVIKRRIMLLMTEISKLLFNSAYIKRTDFTIQFNSIFVPPLDTFNRFLKFSEDITFLKICNSDSNINFPENLRESTNELLCSMNSSFHNLYYIDITGHDVLNPLIISLIKNQKHLNSLVIRWARVINPILKILSSNTFSTLSWLGFDMVHVRLKTFQLLSACKNLESLVLYNVMELHAEPEVNIPWDLERPLSIKKLFIFDDGRYATNIRPSFIEIFRIVKESLQELTIDILYPHQSRDIISAMMKTCTNIKYLALHIKQIDTTDEFNKWLQFSKLQSLILKSKFNNKNFGTYIQELSEFFPESLTYLDLDSFITPKELELLLRSTTHVNFKKIGLNSTKGITDEHLHILMKYSEFYKSLEEVTYDRWVVQHMNRFDRFDRRMMFTCNNGLKFSELSDEKMEKAGRFIKIIRKEQFLPFENPLTKYHDYKLPWE</sequence>
<dbReference type="SUPFAM" id="SSF52047">
    <property type="entry name" value="RNI-like"/>
    <property type="match status" value="1"/>
</dbReference>
<proteinExistence type="predicted"/>
<dbReference type="InterPro" id="IPR001810">
    <property type="entry name" value="F-box_dom"/>
</dbReference>